<dbReference type="EMBL" id="CM045768">
    <property type="protein sequence ID" value="KAI7984193.1"/>
    <property type="molecule type" value="Genomic_DNA"/>
</dbReference>
<accession>A0ACC0F607</accession>
<comment type="caution">
    <text evidence="1">The sequence shown here is derived from an EMBL/GenBank/DDBJ whole genome shotgun (WGS) entry which is preliminary data.</text>
</comment>
<sequence>MSSSSFSSSSCDENDAVFFLPNTVSFWTLQDINHCQKLSELLTSLSFFSIPLEFLFFLSSSFFSSSLFPHRKFMTQFAAFMVLSGVTHFVSAFTHSHHSFQLLFILTLFKIFTALLSCATSFELAKLIPRMMGVMVRQGLLVTKTREVDREIGLMRKQAEASWLALMLSREIRKSLDRRTVLETCVAELSKAFSLDNCAIWLPDESNTAMVLSHESRRTIYEPLCVPIDDPEMAEILARKGVGFLKLNSKLGNGVAPGVAIRLPAVEPCYGILVLVFPEEGDRIWSSAELQIVEGVADQVAVALSHAAIIEESLLIREKLMEQNIALHRSKELAMNANEAMCSFWAVMSREMIRPSQSIAAIMSVLQIENWVSEEQRKIVDTMAKVGLLLSGLIEDATGDSGLGCSRIELKSHAFSLNSMLKEVANVGKLMCDIRGLNFEIQVCGKVSGQVIGDEMRIIQAILLMVVKILGFQECGTVFVSVVVEDGSQEWKQYVCKGLVLLKFEIRGVYSGKNYPSLLQMRKNFENNRYEDRNPWNGFSICEKMAKLMNGSASIGHNSEDLSRTLKLTIRLPIRHSHGGLVQPRLMDPETVRCLLKGMKTILADSDGFNQYATRKLLENMGCHLTTVSSWGQCLETLRSSKNYYHLLLINLDIFEEEGSEVIDQIRKLRLESCLRIVVLTSRSDRDIWDRCVQYGFHGVICKPIVLQEMEDELQRIFHQTRVHSPPIQNNWND</sequence>
<gene>
    <name evidence="1" type="ORF">LOK49_LG15G01336</name>
</gene>
<proteinExistence type="predicted"/>
<evidence type="ECO:0000313" key="1">
    <source>
        <dbReference type="EMBL" id="KAI7984193.1"/>
    </source>
</evidence>
<dbReference type="Proteomes" id="UP001060215">
    <property type="component" value="Chromosome 11"/>
</dbReference>
<name>A0ACC0F607_9ERIC</name>
<keyword evidence="1" id="KW-0675">Receptor</keyword>
<evidence type="ECO:0000313" key="2">
    <source>
        <dbReference type="Proteomes" id="UP001060215"/>
    </source>
</evidence>
<keyword evidence="2" id="KW-1185">Reference proteome</keyword>
<reference evidence="1 2" key="1">
    <citation type="journal article" date="2022" name="Plant J.">
        <title>Chromosome-level genome of Camellia lanceoleosa provides a valuable resource for understanding genome evolution and self-incompatibility.</title>
        <authorList>
            <person name="Gong W."/>
            <person name="Xiao S."/>
            <person name="Wang L."/>
            <person name="Liao Z."/>
            <person name="Chang Y."/>
            <person name="Mo W."/>
            <person name="Hu G."/>
            <person name="Li W."/>
            <person name="Zhao G."/>
            <person name="Zhu H."/>
            <person name="Hu X."/>
            <person name="Ji K."/>
            <person name="Xiang X."/>
            <person name="Song Q."/>
            <person name="Yuan D."/>
            <person name="Jin S."/>
            <person name="Zhang L."/>
        </authorList>
    </citation>
    <scope>NUCLEOTIDE SEQUENCE [LARGE SCALE GENOMIC DNA]</scope>
    <source>
        <strain evidence="1">SQ_2022a</strain>
    </source>
</reference>
<organism evidence="1 2">
    <name type="scientific">Camellia lanceoleosa</name>
    <dbReference type="NCBI Taxonomy" id="1840588"/>
    <lineage>
        <taxon>Eukaryota</taxon>
        <taxon>Viridiplantae</taxon>
        <taxon>Streptophyta</taxon>
        <taxon>Embryophyta</taxon>
        <taxon>Tracheophyta</taxon>
        <taxon>Spermatophyta</taxon>
        <taxon>Magnoliopsida</taxon>
        <taxon>eudicotyledons</taxon>
        <taxon>Gunneridae</taxon>
        <taxon>Pentapetalae</taxon>
        <taxon>asterids</taxon>
        <taxon>Ericales</taxon>
        <taxon>Theaceae</taxon>
        <taxon>Camellia</taxon>
    </lineage>
</organism>
<protein>
    <submittedName>
        <fullName evidence="1">Ethylene receptor 2</fullName>
    </submittedName>
</protein>